<feature type="compositionally biased region" description="Basic and acidic residues" evidence="1">
    <location>
        <begin position="86"/>
        <end position="96"/>
    </location>
</feature>
<comment type="caution">
    <text evidence="2">The sequence shown here is derived from an EMBL/GenBank/DDBJ whole genome shotgun (WGS) entry which is preliminary data.</text>
</comment>
<name>I0WHE8_RHOOP</name>
<organism evidence="2 3">
    <name type="scientific">Rhodococcus opacus RKJ300 = JCM 13270</name>
    <dbReference type="NCBI Taxonomy" id="1165867"/>
    <lineage>
        <taxon>Bacteria</taxon>
        <taxon>Bacillati</taxon>
        <taxon>Actinomycetota</taxon>
        <taxon>Actinomycetes</taxon>
        <taxon>Mycobacteriales</taxon>
        <taxon>Nocardiaceae</taxon>
        <taxon>Rhodococcus</taxon>
    </lineage>
</organism>
<dbReference type="PATRIC" id="fig|1165867.3.peg.5632"/>
<reference evidence="2 3" key="1">
    <citation type="journal article" date="2012" name="J. Bacteriol.">
        <title>Draft genome sequence of the nitrophenol-degrading actinomycete Rhodococcus imtechensis RKJ300.</title>
        <authorList>
            <person name="Vikram S."/>
            <person name="Kumar S."/>
            <person name="Subramanian S."/>
            <person name="Raghava G.P."/>
        </authorList>
    </citation>
    <scope>NUCLEOTIDE SEQUENCE [LARGE SCALE GENOMIC DNA]</scope>
    <source>
        <strain evidence="2 3">RKJ300</strain>
    </source>
</reference>
<protein>
    <submittedName>
        <fullName evidence="2">Uncharacterized protein</fullName>
    </submittedName>
</protein>
<dbReference type="Proteomes" id="UP000006447">
    <property type="component" value="Unassembled WGS sequence"/>
</dbReference>
<evidence type="ECO:0000313" key="3">
    <source>
        <dbReference type="Proteomes" id="UP000006447"/>
    </source>
</evidence>
<evidence type="ECO:0000256" key="1">
    <source>
        <dbReference type="SAM" id="MobiDB-lite"/>
    </source>
</evidence>
<dbReference type="SUPFAM" id="SSF56300">
    <property type="entry name" value="Metallo-dependent phosphatases"/>
    <property type="match status" value="1"/>
</dbReference>
<accession>I0WHE8</accession>
<dbReference type="AlphaFoldDB" id="I0WHE8"/>
<dbReference type="EMBL" id="AJJH01000151">
    <property type="protein sequence ID" value="EID75814.1"/>
    <property type="molecule type" value="Genomic_DNA"/>
</dbReference>
<sequence length="112" mass="12021">MAIAGDRHANTAYGVVAIAHAAKRNADVLIHLGDFGYAFTYSYLEVLDRALDDRLGRVTDVAKPAHPRAEELTERAGTGQSASHQGRREASGRTDPDASFQQAVPCPTSVED</sequence>
<feature type="region of interest" description="Disordered" evidence="1">
    <location>
        <begin position="62"/>
        <end position="112"/>
    </location>
</feature>
<proteinExistence type="predicted"/>
<evidence type="ECO:0000313" key="2">
    <source>
        <dbReference type="EMBL" id="EID75814.1"/>
    </source>
</evidence>
<gene>
    <name evidence="2" type="ORF">W59_27516</name>
</gene>
<dbReference type="InterPro" id="IPR029052">
    <property type="entry name" value="Metallo-depent_PP-like"/>
</dbReference>